<name>A0AAV1VA80_9STRA</name>
<reference evidence="2" key="1">
    <citation type="submission" date="2024-01" db="EMBL/GenBank/DDBJ databases">
        <authorList>
            <person name="Webb A."/>
        </authorList>
    </citation>
    <scope>NUCLEOTIDE SEQUENCE</scope>
    <source>
        <strain evidence="2">Pm1</strain>
    </source>
</reference>
<proteinExistence type="predicted"/>
<dbReference type="Proteomes" id="UP001162060">
    <property type="component" value="Unassembled WGS sequence"/>
</dbReference>
<accession>A0AAV1VA80</accession>
<sequence length="120" mass="13126">MDEAAKIGGPEGFMQAEIDGVESSLAEKLLQRGYGLDSSPTKESVGNWSVPGGSSNDDKSDGIVLPQTSHDTFRNRLVEFYTKFNPVKLTSINQTLETYVIVKTSCSETGESVCGWRWCL</sequence>
<evidence type="ECO:0000313" key="3">
    <source>
        <dbReference type="Proteomes" id="UP001162060"/>
    </source>
</evidence>
<feature type="region of interest" description="Disordered" evidence="1">
    <location>
        <begin position="36"/>
        <end position="66"/>
    </location>
</feature>
<feature type="compositionally biased region" description="Polar residues" evidence="1">
    <location>
        <begin position="38"/>
        <end position="55"/>
    </location>
</feature>
<gene>
    <name evidence="2" type="ORF">PM001_LOCUS28546</name>
</gene>
<dbReference type="AlphaFoldDB" id="A0AAV1VA80"/>
<organism evidence="2 3">
    <name type="scientific">Peronospora matthiolae</name>
    <dbReference type="NCBI Taxonomy" id="2874970"/>
    <lineage>
        <taxon>Eukaryota</taxon>
        <taxon>Sar</taxon>
        <taxon>Stramenopiles</taxon>
        <taxon>Oomycota</taxon>
        <taxon>Peronosporomycetes</taxon>
        <taxon>Peronosporales</taxon>
        <taxon>Peronosporaceae</taxon>
        <taxon>Peronospora</taxon>
    </lineage>
</organism>
<dbReference type="EMBL" id="CAKLBY020000302">
    <property type="protein sequence ID" value="CAK7943396.1"/>
    <property type="molecule type" value="Genomic_DNA"/>
</dbReference>
<protein>
    <submittedName>
        <fullName evidence="2">Uncharacterized protein</fullName>
    </submittedName>
</protein>
<evidence type="ECO:0000256" key="1">
    <source>
        <dbReference type="SAM" id="MobiDB-lite"/>
    </source>
</evidence>
<comment type="caution">
    <text evidence="2">The sequence shown here is derived from an EMBL/GenBank/DDBJ whole genome shotgun (WGS) entry which is preliminary data.</text>
</comment>
<evidence type="ECO:0000313" key="2">
    <source>
        <dbReference type="EMBL" id="CAK7943396.1"/>
    </source>
</evidence>